<keyword evidence="2" id="KW-0810">Translation regulation</keyword>
<dbReference type="InterPro" id="IPR043519">
    <property type="entry name" value="NT_sf"/>
</dbReference>
<evidence type="ECO:0000313" key="3">
    <source>
        <dbReference type="EMBL" id="OBX79855.1"/>
    </source>
</evidence>
<comment type="function">
    <text evidence="2">Functions as a ribosomal silencing factor. Interacts with ribosomal protein uL14 (rplN), blocking formation of intersubunit bridge B8. Prevents association of the 30S and 50S ribosomal subunits and the formation of functional ribosomes, thus repressing translation.</text>
</comment>
<proteinExistence type="inferred from homology"/>
<evidence type="ECO:0000256" key="1">
    <source>
        <dbReference type="ARBA" id="ARBA00010574"/>
    </source>
</evidence>
<dbReference type="Pfam" id="PF02410">
    <property type="entry name" value="RsfS"/>
    <property type="match status" value="1"/>
</dbReference>
<protein>
    <recommendedName>
        <fullName evidence="2">Ribosomal silencing factor RsfS</fullName>
    </recommendedName>
</protein>
<dbReference type="EMBL" id="LZMZ01000009">
    <property type="protein sequence ID" value="OBX79855.1"/>
    <property type="molecule type" value="Genomic_DNA"/>
</dbReference>
<sequence>MRQNQTTSTAKSNAHVDACLAVVADALDDLKAKNVTVLDVAQLTDVTERIVIAEGTSNRHLKALADNVAVKAKAQGFLPLGVEGQGLSDWTLIDLGAVVVHVMMPQARKFYDLEGLWGAQAVEQLA</sequence>
<comment type="subunit">
    <text evidence="2">Interacts with ribosomal protein uL14 (rplN).</text>
</comment>
<dbReference type="PANTHER" id="PTHR21043">
    <property type="entry name" value="IOJAP SUPERFAMILY ORTHOLOG"/>
    <property type="match status" value="1"/>
</dbReference>
<organism evidence="3 4">
    <name type="scientific">Faucicola atlantae</name>
    <dbReference type="NCBI Taxonomy" id="34059"/>
    <lineage>
        <taxon>Bacteria</taxon>
        <taxon>Pseudomonadati</taxon>
        <taxon>Pseudomonadota</taxon>
        <taxon>Gammaproteobacteria</taxon>
        <taxon>Moraxellales</taxon>
        <taxon>Moraxellaceae</taxon>
        <taxon>Faucicola</taxon>
    </lineage>
</organism>
<reference evidence="3 4" key="1">
    <citation type="submission" date="2016-06" db="EMBL/GenBank/DDBJ databases">
        <title>Draft genome of Moraxella atlantae CCUG 66109.</title>
        <authorList>
            <person name="Salva-Serra F."/>
            <person name="Engstrom-Jakobsson H."/>
            <person name="Thorell K."/>
            <person name="Gonzales-Siles L."/>
            <person name="Karlsson R."/>
            <person name="Boulund F."/>
            <person name="Engstrand L."/>
            <person name="Kristiansson E."/>
            <person name="Moore E."/>
        </authorList>
    </citation>
    <scope>NUCLEOTIDE SEQUENCE [LARGE SCALE GENOMIC DNA]</scope>
    <source>
        <strain evidence="3 4">CCUG 66109</strain>
    </source>
</reference>
<keyword evidence="2" id="KW-0963">Cytoplasm</keyword>
<dbReference type="Proteomes" id="UP000092508">
    <property type="component" value="Unassembled WGS sequence"/>
</dbReference>
<comment type="similarity">
    <text evidence="1 2">Belongs to the Iojap/RsfS family.</text>
</comment>
<dbReference type="GO" id="GO:0043023">
    <property type="term" value="F:ribosomal large subunit binding"/>
    <property type="evidence" value="ECO:0007669"/>
    <property type="project" value="TreeGrafter"/>
</dbReference>
<dbReference type="PANTHER" id="PTHR21043:SF0">
    <property type="entry name" value="MITOCHONDRIAL ASSEMBLY OF RIBOSOMAL LARGE SUBUNIT PROTEIN 1"/>
    <property type="match status" value="1"/>
</dbReference>
<dbReference type="STRING" id="34059.A9308_04260"/>
<accession>A0A1B8QDT1</accession>
<dbReference type="GO" id="GO:0017148">
    <property type="term" value="P:negative regulation of translation"/>
    <property type="evidence" value="ECO:0007669"/>
    <property type="project" value="UniProtKB-UniRule"/>
</dbReference>
<dbReference type="HAMAP" id="MF_01477">
    <property type="entry name" value="Iojap_RsfS"/>
    <property type="match status" value="1"/>
</dbReference>
<comment type="subcellular location">
    <subcellularLocation>
        <location evidence="2">Cytoplasm</location>
    </subcellularLocation>
</comment>
<dbReference type="RefSeq" id="WP_067235235.1">
    <property type="nucleotide sequence ID" value="NZ_LZMZ01000009.1"/>
</dbReference>
<dbReference type="NCBIfam" id="TIGR00090">
    <property type="entry name" value="rsfS_iojap_ybeB"/>
    <property type="match status" value="1"/>
</dbReference>
<evidence type="ECO:0000256" key="2">
    <source>
        <dbReference type="HAMAP-Rule" id="MF_01477"/>
    </source>
</evidence>
<dbReference type="AlphaFoldDB" id="A0A1B8QDT1"/>
<dbReference type="GO" id="GO:0005737">
    <property type="term" value="C:cytoplasm"/>
    <property type="evidence" value="ECO:0007669"/>
    <property type="project" value="UniProtKB-SubCell"/>
</dbReference>
<dbReference type="Gene3D" id="3.30.460.10">
    <property type="entry name" value="Beta Polymerase, domain 2"/>
    <property type="match status" value="1"/>
</dbReference>
<gene>
    <name evidence="2" type="primary">rsfS</name>
    <name evidence="3" type="ORF">A9308_04260</name>
</gene>
<keyword evidence="2" id="KW-0678">Repressor</keyword>
<dbReference type="GO" id="GO:0042256">
    <property type="term" value="P:cytosolic ribosome assembly"/>
    <property type="evidence" value="ECO:0007669"/>
    <property type="project" value="UniProtKB-UniRule"/>
</dbReference>
<dbReference type="GO" id="GO:0090071">
    <property type="term" value="P:negative regulation of ribosome biogenesis"/>
    <property type="evidence" value="ECO:0007669"/>
    <property type="project" value="UniProtKB-UniRule"/>
</dbReference>
<comment type="caution">
    <text evidence="3">The sequence shown here is derived from an EMBL/GenBank/DDBJ whole genome shotgun (WGS) entry which is preliminary data.</text>
</comment>
<dbReference type="SUPFAM" id="SSF81301">
    <property type="entry name" value="Nucleotidyltransferase"/>
    <property type="match status" value="1"/>
</dbReference>
<dbReference type="OrthoDB" id="9793681at2"/>
<evidence type="ECO:0000313" key="4">
    <source>
        <dbReference type="Proteomes" id="UP000092508"/>
    </source>
</evidence>
<dbReference type="InterPro" id="IPR004394">
    <property type="entry name" value="Iojap/RsfS/C7orf30"/>
</dbReference>
<name>A0A1B8QDT1_9GAMM</name>